<dbReference type="PROSITE" id="PS51379">
    <property type="entry name" value="4FE4S_FER_2"/>
    <property type="match status" value="1"/>
</dbReference>
<reference evidence="5 6" key="2">
    <citation type="journal article" date="2011" name="Stand. Genomic Sci.">
        <title>Complete genome sequence of Bacteroides helcogenes type strain (P 36-108).</title>
        <authorList>
            <person name="Pati A."/>
            <person name="Gronow S."/>
            <person name="Zeytun A."/>
            <person name="Lapidus A."/>
            <person name="Nolan M."/>
            <person name="Hammon N."/>
            <person name="Deshpande S."/>
            <person name="Cheng J.F."/>
            <person name="Tapia R."/>
            <person name="Han C."/>
            <person name="Goodwin L."/>
            <person name="Pitluck S."/>
            <person name="Liolios K."/>
            <person name="Pagani I."/>
            <person name="Ivanova N."/>
            <person name="Mavromatis K."/>
            <person name="Chen A."/>
            <person name="Palaniappan K."/>
            <person name="Land M."/>
            <person name="Hauser L."/>
            <person name="Chang Y.J."/>
            <person name="Jeffries C.D."/>
            <person name="Detter J.C."/>
            <person name="Brambilla E."/>
            <person name="Rohde M."/>
            <person name="Goker M."/>
            <person name="Woyke T."/>
            <person name="Bristow J."/>
            <person name="Eisen J.A."/>
            <person name="Markowitz V."/>
            <person name="Hugenholtz P."/>
            <person name="Kyrpides N.C."/>
            <person name="Klenk H.P."/>
            <person name="Lucas S."/>
        </authorList>
    </citation>
    <scope>NUCLEOTIDE SEQUENCE [LARGE SCALE GENOMIC DNA]</scope>
    <source>
        <strain evidence="6">ATCC 35417 / DSM 20613 / JCM 6297 / CCUG 15421 / P 36-108</strain>
    </source>
</reference>
<dbReference type="GO" id="GO:0051536">
    <property type="term" value="F:iron-sulfur cluster binding"/>
    <property type="evidence" value="ECO:0007669"/>
    <property type="project" value="UniProtKB-KW"/>
</dbReference>
<gene>
    <name evidence="5" type="ordered locus">Bache_1395</name>
</gene>
<dbReference type="SUPFAM" id="SSF46548">
    <property type="entry name" value="alpha-helical ferredoxin"/>
    <property type="match status" value="1"/>
</dbReference>
<dbReference type="HOGENOM" id="CLU_061145_0_0_10"/>
<dbReference type="InterPro" id="IPR036812">
    <property type="entry name" value="NAD(P)_OxRdtase_dom_sf"/>
</dbReference>
<dbReference type="GO" id="GO:0046872">
    <property type="term" value="F:metal ion binding"/>
    <property type="evidence" value="ECO:0007669"/>
    <property type="project" value="UniProtKB-KW"/>
</dbReference>
<dbReference type="PROSITE" id="PS00198">
    <property type="entry name" value="4FE4S_FER_1"/>
    <property type="match status" value="1"/>
</dbReference>
<protein>
    <submittedName>
        <fullName evidence="5">Aldo/keto reductase</fullName>
    </submittedName>
</protein>
<dbReference type="InterPro" id="IPR017900">
    <property type="entry name" value="4Fe4S_Fe_S_CS"/>
</dbReference>
<dbReference type="KEGG" id="bhl:Bache_1395"/>
<dbReference type="Proteomes" id="UP000008630">
    <property type="component" value="Chromosome"/>
</dbReference>
<dbReference type="AlphaFoldDB" id="E6SV18"/>
<dbReference type="InterPro" id="IPR017896">
    <property type="entry name" value="4Fe4S_Fe-S-bd"/>
</dbReference>
<evidence type="ECO:0000259" key="4">
    <source>
        <dbReference type="PROSITE" id="PS51379"/>
    </source>
</evidence>
<dbReference type="RefSeq" id="WP_013546994.1">
    <property type="nucleotide sequence ID" value="NC_014933.1"/>
</dbReference>
<dbReference type="Gene3D" id="3.20.20.100">
    <property type="entry name" value="NADP-dependent oxidoreductase domain"/>
    <property type="match status" value="1"/>
</dbReference>
<dbReference type="STRING" id="693979.Bache_1395"/>
<dbReference type="InterPro" id="IPR023210">
    <property type="entry name" value="NADP_OxRdtase_dom"/>
</dbReference>
<proteinExistence type="predicted"/>
<organism evidence="5 6">
    <name type="scientific">Bacteroides helcogenes (strain ATCC 35417 / DSM 20613 / JCM 6297 / CCUG 15421 / P 36-108)</name>
    <dbReference type="NCBI Taxonomy" id="693979"/>
    <lineage>
        <taxon>Bacteria</taxon>
        <taxon>Pseudomonadati</taxon>
        <taxon>Bacteroidota</taxon>
        <taxon>Bacteroidia</taxon>
        <taxon>Bacteroidales</taxon>
        <taxon>Bacteroidaceae</taxon>
        <taxon>Bacteroides</taxon>
    </lineage>
</organism>
<evidence type="ECO:0000256" key="3">
    <source>
        <dbReference type="ARBA" id="ARBA00023014"/>
    </source>
</evidence>
<accession>E6SV18</accession>
<dbReference type="PANTHER" id="PTHR43312:SF1">
    <property type="entry name" value="NADP-DEPENDENT OXIDOREDUCTASE DOMAIN-CONTAINING PROTEIN"/>
    <property type="match status" value="1"/>
</dbReference>
<dbReference type="Pfam" id="PF13534">
    <property type="entry name" value="Fer4_17"/>
    <property type="match status" value="1"/>
</dbReference>
<dbReference type="SUPFAM" id="SSF51430">
    <property type="entry name" value="NAD(P)-linked oxidoreductase"/>
    <property type="match status" value="1"/>
</dbReference>
<dbReference type="OrthoDB" id="9773828at2"/>
<keyword evidence="2" id="KW-0408">Iron</keyword>
<dbReference type="PANTHER" id="PTHR43312">
    <property type="entry name" value="D-THREO-ALDOSE 1-DEHYDROGENASE"/>
    <property type="match status" value="1"/>
</dbReference>
<dbReference type="eggNOG" id="COG1453">
    <property type="taxonomic scope" value="Bacteria"/>
</dbReference>
<dbReference type="InterPro" id="IPR053135">
    <property type="entry name" value="AKR2_Oxidoreductase"/>
</dbReference>
<dbReference type="Pfam" id="PF00248">
    <property type="entry name" value="Aldo_ket_red"/>
    <property type="match status" value="1"/>
</dbReference>
<reference key="1">
    <citation type="submission" date="2010-11" db="EMBL/GenBank/DDBJ databases">
        <title>The complete genome of Bacteroides helcogenes P 36-108.</title>
        <authorList>
            <consortium name="US DOE Joint Genome Institute (JGI-PGF)"/>
            <person name="Lucas S."/>
            <person name="Copeland A."/>
            <person name="Lapidus A."/>
            <person name="Bruce D."/>
            <person name="Goodwin L."/>
            <person name="Pitluck S."/>
            <person name="Kyrpides N."/>
            <person name="Mavromatis K."/>
            <person name="Ivanova N."/>
            <person name="Zeytun A."/>
            <person name="Brettin T."/>
            <person name="Detter J.C."/>
            <person name="Tapia R."/>
            <person name="Han C."/>
            <person name="Land M."/>
            <person name="Hauser L."/>
            <person name="Markowitz V."/>
            <person name="Cheng J.-F."/>
            <person name="Hugenholtz P."/>
            <person name="Woyke T."/>
            <person name="Wu D."/>
            <person name="Gronow S."/>
            <person name="Wellnitz S."/>
            <person name="Brambilla E."/>
            <person name="Klenk H.-P."/>
            <person name="Eisen J.A."/>
        </authorList>
    </citation>
    <scope>NUCLEOTIDE SEQUENCE</scope>
    <source>
        <strain>P 36-108</strain>
    </source>
</reference>
<evidence type="ECO:0000256" key="2">
    <source>
        <dbReference type="ARBA" id="ARBA00023004"/>
    </source>
</evidence>
<evidence type="ECO:0000313" key="6">
    <source>
        <dbReference type="Proteomes" id="UP000008630"/>
    </source>
</evidence>
<feature type="domain" description="4Fe-4S ferredoxin-type" evidence="4">
    <location>
        <begin position="344"/>
        <end position="373"/>
    </location>
</feature>
<keyword evidence="1" id="KW-0479">Metal-binding</keyword>
<keyword evidence="6" id="KW-1185">Reference proteome</keyword>
<sequence length="382" mass="42952">MEYRRLGNTELSVSAVALGCEGFIGKTEEETKTLMDFAIGNGINFIDIYSSNPDLRACLGKALAGQRQQFIIQGHLCSTWENGQYLRTRDIDKTKAGFDEQLRLLQTDYLDIGMIHYVDDEKDFHRVFDGPIMQLALHLKAEGKIHHIGMSSHNPQVAMLAVNSGIIDVLMFSINPCYDLQPASENVEDLWADENYAHKLHNIDPVREKLYEQCEQKGVGIDVMKVYGGGDLLSAANSPFKRAMTPVQCMEYALTRPGVAAVMVGCRNREEVQMATDWCTSTREEKDYTTAMQGMDRFSWQGHCMYCGHCAPCTAGIDIAAVNKFYNLTVAEGFVPETVREHYKLLPHHASECIKCGKCEKNCPFGVNIRAQMEKAEKRFGY</sequence>
<evidence type="ECO:0000313" key="5">
    <source>
        <dbReference type="EMBL" id="ADV43400.1"/>
    </source>
</evidence>
<name>E6SV18_BACT6</name>
<dbReference type="EMBL" id="CP002352">
    <property type="protein sequence ID" value="ADV43400.1"/>
    <property type="molecule type" value="Genomic_DNA"/>
</dbReference>
<evidence type="ECO:0000256" key="1">
    <source>
        <dbReference type="ARBA" id="ARBA00022723"/>
    </source>
</evidence>
<dbReference type="CDD" id="cd19100">
    <property type="entry name" value="AKR_unchar"/>
    <property type="match status" value="1"/>
</dbReference>
<dbReference type="PATRIC" id="fig|693979.3.peg.1477"/>
<keyword evidence="3" id="KW-0411">Iron-sulfur</keyword>